<evidence type="ECO:0000259" key="3">
    <source>
        <dbReference type="Pfam" id="PF08274"/>
    </source>
</evidence>
<dbReference type="PANTHER" id="PTHR30305">
    <property type="entry name" value="PROTEIN YJDM-RELATED"/>
    <property type="match status" value="1"/>
</dbReference>
<dbReference type="SUPFAM" id="SSF82057">
    <property type="entry name" value="Prokaryotic SH3-related domain"/>
    <property type="match status" value="1"/>
</dbReference>
<comment type="similarity">
    <text evidence="1">Belongs to the YjdM family.</text>
</comment>
<keyword evidence="5" id="KW-1185">Reference proteome</keyword>
<proteinExistence type="inferred from homology"/>
<evidence type="ECO:0000259" key="2">
    <source>
        <dbReference type="Pfam" id="PF03831"/>
    </source>
</evidence>
<evidence type="ECO:0000313" key="5">
    <source>
        <dbReference type="Proteomes" id="UP000674938"/>
    </source>
</evidence>
<dbReference type="Gene3D" id="2.20.25.10">
    <property type="match status" value="1"/>
</dbReference>
<evidence type="ECO:0000313" key="4">
    <source>
        <dbReference type="EMBL" id="MBP1042724.1"/>
    </source>
</evidence>
<gene>
    <name evidence="4" type="ORF">I6N95_17035</name>
</gene>
<comment type="caution">
    <text evidence="4">The sequence shown here is derived from an EMBL/GenBank/DDBJ whole genome shotgun (WGS) entry which is preliminary data.</text>
</comment>
<dbReference type="RefSeq" id="WP_209530173.1">
    <property type="nucleotide sequence ID" value="NZ_JAEEGA010000012.1"/>
</dbReference>
<dbReference type="Proteomes" id="UP000674938">
    <property type="component" value="Unassembled WGS sequence"/>
</dbReference>
<dbReference type="AlphaFoldDB" id="A0A940P6V1"/>
<dbReference type="SUPFAM" id="SSF57783">
    <property type="entry name" value="Zinc beta-ribbon"/>
    <property type="match status" value="1"/>
</dbReference>
<feature type="domain" description="Protein YjdM C-terminal" evidence="2">
    <location>
        <begin position="44"/>
        <end position="114"/>
    </location>
</feature>
<dbReference type="InterPro" id="IPR004624">
    <property type="entry name" value="YjdM"/>
</dbReference>
<name>A0A940P6V1_9ENTE</name>
<protein>
    <submittedName>
        <fullName evidence="4">PhnA domain-containing protein</fullName>
    </submittedName>
</protein>
<dbReference type="Gene3D" id="2.30.30.40">
    <property type="entry name" value="SH3 Domains"/>
    <property type="match status" value="1"/>
</dbReference>
<dbReference type="InterPro" id="IPR013987">
    <property type="entry name" value="YjdM_N"/>
</dbReference>
<organism evidence="4 5">
    <name type="scientific">Vagococcus allomyrinae</name>
    <dbReference type="NCBI Taxonomy" id="2794353"/>
    <lineage>
        <taxon>Bacteria</taxon>
        <taxon>Bacillati</taxon>
        <taxon>Bacillota</taxon>
        <taxon>Bacilli</taxon>
        <taxon>Lactobacillales</taxon>
        <taxon>Enterococcaceae</taxon>
        <taxon>Vagococcus</taxon>
    </lineage>
</organism>
<accession>A0A940P6V1</accession>
<dbReference type="NCBIfam" id="TIGR00686">
    <property type="entry name" value="phnA"/>
    <property type="match status" value="1"/>
</dbReference>
<feature type="domain" description="Protein YjdM N-terminal" evidence="3">
    <location>
        <begin position="3"/>
        <end position="31"/>
    </location>
</feature>
<sequence>MSIPNCPKCQSSYAYEDRGLYICPECAYEWSGEEPAEEEVGLIVKDVNGNVLADGDTITVVKDLKVKGSSTAIKQGTTVKNIRLIDPQDNADHNIECRIGSFGLMKLKSEFVKKI</sequence>
<reference evidence="4" key="1">
    <citation type="submission" date="2020-12" db="EMBL/GenBank/DDBJ databases">
        <title>Vagococcus allomyrinae sp. nov. and Enterococcus lavae sp. nov., isolated from the larvae of Allomyrina dichotoma.</title>
        <authorList>
            <person name="Lee S.D."/>
        </authorList>
    </citation>
    <scope>NUCLEOTIDE SEQUENCE</scope>
    <source>
        <strain evidence="4">BWB3-3</strain>
    </source>
</reference>
<evidence type="ECO:0000256" key="1">
    <source>
        <dbReference type="ARBA" id="ARBA00009248"/>
    </source>
</evidence>
<dbReference type="EMBL" id="JAEEGA010000012">
    <property type="protein sequence ID" value="MBP1042724.1"/>
    <property type="molecule type" value="Genomic_DNA"/>
</dbReference>
<dbReference type="Pfam" id="PF08274">
    <property type="entry name" value="Zn_Ribbon_YjdM"/>
    <property type="match status" value="1"/>
</dbReference>
<dbReference type="PANTHER" id="PTHR30305:SF3">
    <property type="entry name" value="PROTEIN YJDM"/>
    <property type="match status" value="1"/>
</dbReference>
<dbReference type="InterPro" id="IPR013988">
    <property type="entry name" value="YjdM_C"/>
</dbReference>
<dbReference type="Pfam" id="PF03831">
    <property type="entry name" value="YjdM"/>
    <property type="match status" value="1"/>
</dbReference>